<dbReference type="InterPro" id="IPR032567">
    <property type="entry name" value="RTL1-rel"/>
</dbReference>
<dbReference type="Gene3D" id="2.40.70.10">
    <property type="entry name" value="Acid Proteases"/>
    <property type="match status" value="1"/>
</dbReference>
<organism evidence="1 2">
    <name type="scientific">Aegilops tauschii subsp. strangulata</name>
    <name type="common">Goatgrass</name>
    <dbReference type="NCBI Taxonomy" id="200361"/>
    <lineage>
        <taxon>Eukaryota</taxon>
        <taxon>Viridiplantae</taxon>
        <taxon>Streptophyta</taxon>
        <taxon>Embryophyta</taxon>
        <taxon>Tracheophyta</taxon>
        <taxon>Spermatophyta</taxon>
        <taxon>Magnoliopsida</taxon>
        <taxon>Liliopsida</taxon>
        <taxon>Poales</taxon>
        <taxon>Poaceae</taxon>
        <taxon>BOP clade</taxon>
        <taxon>Pooideae</taxon>
        <taxon>Triticodae</taxon>
        <taxon>Triticeae</taxon>
        <taxon>Triticinae</taxon>
        <taxon>Aegilops</taxon>
    </lineage>
</organism>
<dbReference type="EnsemblPlants" id="AET4Gv20461000.2">
    <property type="protein sequence ID" value="AET4Gv20461000.2"/>
    <property type="gene ID" value="AET4Gv20461000"/>
</dbReference>
<dbReference type="AlphaFoldDB" id="A0A453I6M2"/>
<dbReference type="PANTHER" id="PTHR15503">
    <property type="entry name" value="LDOC1 RELATED"/>
    <property type="match status" value="1"/>
</dbReference>
<reference evidence="1" key="3">
    <citation type="journal article" date="2017" name="Nature">
        <title>Genome sequence of the progenitor of the wheat D genome Aegilops tauschii.</title>
        <authorList>
            <person name="Luo M.C."/>
            <person name="Gu Y.Q."/>
            <person name="Puiu D."/>
            <person name="Wang H."/>
            <person name="Twardziok S.O."/>
            <person name="Deal K.R."/>
            <person name="Huo N."/>
            <person name="Zhu T."/>
            <person name="Wang L."/>
            <person name="Wang Y."/>
            <person name="McGuire P.E."/>
            <person name="Liu S."/>
            <person name="Long H."/>
            <person name="Ramasamy R.K."/>
            <person name="Rodriguez J.C."/>
            <person name="Van S.L."/>
            <person name="Yuan L."/>
            <person name="Wang Z."/>
            <person name="Xia Z."/>
            <person name="Xiao L."/>
            <person name="Anderson O.D."/>
            <person name="Ouyang S."/>
            <person name="Liang Y."/>
            <person name="Zimin A.V."/>
            <person name="Pertea G."/>
            <person name="Qi P."/>
            <person name="Bennetzen J.L."/>
            <person name="Dai X."/>
            <person name="Dawson M.W."/>
            <person name="Muller H.G."/>
            <person name="Kugler K."/>
            <person name="Rivarola-Duarte L."/>
            <person name="Spannagl M."/>
            <person name="Mayer K.F.X."/>
            <person name="Lu F.H."/>
            <person name="Bevan M.W."/>
            <person name="Leroy P."/>
            <person name="Li P."/>
            <person name="You F.M."/>
            <person name="Sun Q."/>
            <person name="Liu Z."/>
            <person name="Lyons E."/>
            <person name="Wicker T."/>
            <person name="Salzberg S.L."/>
            <person name="Devos K.M."/>
            <person name="Dvorak J."/>
        </authorList>
    </citation>
    <scope>NUCLEOTIDE SEQUENCE [LARGE SCALE GENOMIC DNA]</scope>
    <source>
        <strain evidence="1">cv. AL8/78</strain>
    </source>
</reference>
<dbReference type="InterPro" id="IPR021109">
    <property type="entry name" value="Peptidase_aspartic_dom_sf"/>
</dbReference>
<sequence>MPRPVKVAVANGSELWCSQEVSGCSWYSQGNVFTTNFRLLPLGCYDVILGMEWLEYHSPMLIDWPRRRMQIEHEGFTVVLQGITSSVNKCDTLNSIQLAGMEKQSTVAYVVHLCYVRDSENITDISCTNLPPEIAKVLLEYEDVFAEPVGLPPKRDCDHHIPLMQGAQPVNIRAYRLKPEL</sequence>
<dbReference type="PANTHER" id="PTHR15503:SF22">
    <property type="entry name" value="TRANSPOSON TY3-I GAG POLYPROTEIN"/>
    <property type="match status" value="1"/>
</dbReference>
<dbReference type="CDD" id="cd00303">
    <property type="entry name" value="retropepsin_like"/>
    <property type="match status" value="1"/>
</dbReference>
<reference evidence="1" key="5">
    <citation type="journal article" date="2021" name="G3 (Bethesda)">
        <title>Aegilops tauschii genome assembly Aet v5.0 features greater sequence contiguity and improved annotation.</title>
        <authorList>
            <person name="Wang L."/>
            <person name="Zhu T."/>
            <person name="Rodriguez J.C."/>
            <person name="Deal K.R."/>
            <person name="Dubcovsky J."/>
            <person name="McGuire P.E."/>
            <person name="Lux T."/>
            <person name="Spannagl M."/>
            <person name="Mayer K.F.X."/>
            <person name="Baldrich P."/>
            <person name="Meyers B.C."/>
            <person name="Huo N."/>
            <person name="Gu Y.Q."/>
            <person name="Zhou H."/>
            <person name="Devos K.M."/>
            <person name="Bennetzen J.L."/>
            <person name="Unver T."/>
            <person name="Budak H."/>
            <person name="Gulick P.J."/>
            <person name="Galiba G."/>
            <person name="Kalapos B."/>
            <person name="Nelson D.R."/>
            <person name="Li P."/>
            <person name="You F.M."/>
            <person name="Luo M.C."/>
            <person name="Dvorak J."/>
        </authorList>
    </citation>
    <scope>NUCLEOTIDE SEQUENCE [LARGE SCALE GENOMIC DNA]</scope>
    <source>
        <strain evidence="1">cv. AL8/78</strain>
    </source>
</reference>
<reference evidence="2" key="2">
    <citation type="journal article" date="2017" name="Nat. Plants">
        <title>The Aegilops tauschii genome reveals multiple impacts of transposons.</title>
        <authorList>
            <person name="Zhao G."/>
            <person name="Zou C."/>
            <person name="Li K."/>
            <person name="Wang K."/>
            <person name="Li T."/>
            <person name="Gao L."/>
            <person name="Zhang X."/>
            <person name="Wang H."/>
            <person name="Yang Z."/>
            <person name="Liu X."/>
            <person name="Jiang W."/>
            <person name="Mao L."/>
            <person name="Kong X."/>
            <person name="Jiao Y."/>
            <person name="Jia J."/>
        </authorList>
    </citation>
    <scope>NUCLEOTIDE SEQUENCE [LARGE SCALE GENOMIC DNA]</scope>
    <source>
        <strain evidence="2">cv. AL8/78</strain>
    </source>
</reference>
<reference evidence="2" key="1">
    <citation type="journal article" date="2014" name="Science">
        <title>Ancient hybridizations among the ancestral genomes of bread wheat.</title>
        <authorList>
            <consortium name="International Wheat Genome Sequencing Consortium,"/>
            <person name="Marcussen T."/>
            <person name="Sandve S.R."/>
            <person name="Heier L."/>
            <person name="Spannagl M."/>
            <person name="Pfeifer M."/>
            <person name="Jakobsen K.S."/>
            <person name="Wulff B.B."/>
            <person name="Steuernagel B."/>
            <person name="Mayer K.F."/>
            <person name="Olsen O.A."/>
        </authorList>
    </citation>
    <scope>NUCLEOTIDE SEQUENCE [LARGE SCALE GENOMIC DNA]</scope>
    <source>
        <strain evidence="2">cv. AL8/78</strain>
    </source>
</reference>
<reference evidence="1" key="4">
    <citation type="submission" date="2019-03" db="UniProtKB">
        <authorList>
            <consortium name="EnsemblPlants"/>
        </authorList>
    </citation>
    <scope>IDENTIFICATION</scope>
</reference>
<dbReference type="Proteomes" id="UP000015105">
    <property type="component" value="Chromosome 4D"/>
</dbReference>
<dbReference type="Pfam" id="PF08284">
    <property type="entry name" value="RVP_2"/>
    <property type="match status" value="1"/>
</dbReference>
<proteinExistence type="predicted"/>
<evidence type="ECO:0000313" key="2">
    <source>
        <dbReference type="Proteomes" id="UP000015105"/>
    </source>
</evidence>
<dbReference type="Gramene" id="AET4Gv20461000.2">
    <property type="protein sequence ID" value="AET4Gv20461000.2"/>
    <property type="gene ID" value="AET4Gv20461000"/>
</dbReference>
<accession>A0A453I6M2</accession>
<evidence type="ECO:0000313" key="1">
    <source>
        <dbReference type="EnsemblPlants" id="AET4Gv20461000.2"/>
    </source>
</evidence>
<protein>
    <submittedName>
        <fullName evidence="1">Uncharacterized protein</fullName>
    </submittedName>
</protein>
<name>A0A453I6M2_AEGTS</name>
<keyword evidence="2" id="KW-1185">Reference proteome</keyword>